<proteinExistence type="predicted"/>
<evidence type="ECO:0000256" key="1">
    <source>
        <dbReference type="SAM" id="MobiDB-lite"/>
    </source>
</evidence>
<organism evidence="2 3">
    <name type="scientific">Knipowitschia caucasica</name>
    <name type="common">Caucasian dwarf goby</name>
    <name type="synonym">Pomatoschistus caucasicus</name>
    <dbReference type="NCBI Taxonomy" id="637954"/>
    <lineage>
        <taxon>Eukaryota</taxon>
        <taxon>Metazoa</taxon>
        <taxon>Chordata</taxon>
        <taxon>Craniata</taxon>
        <taxon>Vertebrata</taxon>
        <taxon>Euteleostomi</taxon>
        <taxon>Actinopterygii</taxon>
        <taxon>Neopterygii</taxon>
        <taxon>Teleostei</taxon>
        <taxon>Neoteleostei</taxon>
        <taxon>Acanthomorphata</taxon>
        <taxon>Gobiaria</taxon>
        <taxon>Gobiiformes</taxon>
        <taxon>Gobioidei</taxon>
        <taxon>Gobiidae</taxon>
        <taxon>Gobiinae</taxon>
        <taxon>Knipowitschia</taxon>
    </lineage>
</organism>
<accession>A0AAV2L4M1</accession>
<dbReference type="AlphaFoldDB" id="A0AAV2L4M1"/>
<feature type="region of interest" description="Disordered" evidence="1">
    <location>
        <begin position="1"/>
        <end position="66"/>
    </location>
</feature>
<keyword evidence="3" id="KW-1185">Reference proteome</keyword>
<name>A0AAV2L4M1_KNICA</name>
<dbReference type="Proteomes" id="UP001497482">
    <property type="component" value="Chromosome 21"/>
</dbReference>
<reference evidence="2 3" key="1">
    <citation type="submission" date="2024-04" db="EMBL/GenBank/DDBJ databases">
        <authorList>
            <person name="Waldvogel A.-M."/>
            <person name="Schoenle A."/>
        </authorList>
    </citation>
    <scope>NUCLEOTIDE SEQUENCE [LARGE SCALE GENOMIC DNA]</scope>
</reference>
<dbReference type="EMBL" id="OZ035843">
    <property type="protein sequence ID" value="CAL1596879.1"/>
    <property type="molecule type" value="Genomic_DNA"/>
</dbReference>
<feature type="compositionally biased region" description="Basic and acidic residues" evidence="1">
    <location>
        <begin position="51"/>
        <end position="63"/>
    </location>
</feature>
<protein>
    <submittedName>
        <fullName evidence="2">Uncharacterized protein</fullName>
    </submittedName>
</protein>
<evidence type="ECO:0000313" key="3">
    <source>
        <dbReference type="Proteomes" id="UP001497482"/>
    </source>
</evidence>
<evidence type="ECO:0000313" key="2">
    <source>
        <dbReference type="EMBL" id="CAL1596879.1"/>
    </source>
</evidence>
<sequence length="102" mass="11915">MGSSYSRGFCSIHPPEEEEEEEERREERREGGTIQLIHRRSEKEKKKKSRERGERTGETRFLDHTIPQCEEGRSKPRLSWALWNGTESSLKPTCGAAEVLIW</sequence>
<gene>
    <name evidence="2" type="ORF">KC01_LOCUS25484</name>
</gene>